<dbReference type="RefSeq" id="WP_053551866.1">
    <property type="nucleotide sequence ID" value="NZ_CP010802.1"/>
</dbReference>
<dbReference type="InterPro" id="IPR003018">
    <property type="entry name" value="GAF"/>
</dbReference>
<organism evidence="7 8">
    <name type="scientific">Desulfuromonas soudanensis</name>
    <dbReference type="NCBI Taxonomy" id="1603606"/>
    <lineage>
        <taxon>Bacteria</taxon>
        <taxon>Pseudomonadati</taxon>
        <taxon>Thermodesulfobacteriota</taxon>
        <taxon>Desulfuromonadia</taxon>
        <taxon>Desulfuromonadales</taxon>
        <taxon>Desulfuromonadaceae</taxon>
        <taxon>Desulfuromonas</taxon>
    </lineage>
</organism>
<dbReference type="SUPFAM" id="SSF52540">
    <property type="entry name" value="P-loop containing nucleoside triphosphate hydrolases"/>
    <property type="match status" value="1"/>
</dbReference>
<keyword evidence="1" id="KW-0547">Nucleotide-binding</keyword>
<dbReference type="PANTHER" id="PTHR32071">
    <property type="entry name" value="TRANSCRIPTIONAL REGULATORY PROTEIN"/>
    <property type="match status" value="1"/>
</dbReference>
<evidence type="ECO:0000256" key="4">
    <source>
        <dbReference type="ARBA" id="ARBA00023125"/>
    </source>
</evidence>
<sequence>MDIAIDQRLAQITDKIRNYGKENLEDILHVLVEAISLITTRNRCRVYLEDLTVGSLVCAAATGLQARAIRERSFPINNTGFLVSRVYVTQEEAQIEDATTVSYPQVRELAERFAIRASYHLPLIHQGRSVGVLCVDSSRKGQIPTDSQRQRLKGFLAEVLPLIDHARKYHQQIVMARRVDEAKKKEAAFTMVKSAVRLIDKLSLASVLVPSPLAPGAGEEGLQILASYSEEKEAKLLYEDERLISLGAGESLLSRYINSSGVIIDDTLLSPLYIPDLPSEPLQKRYLTEQLGLKSLYVVPRYEPLTRRVICLVNYYTTENHIFNDFEKGLLEAHAEMAQRVIQEIGDEHMEIQVLSEINDLLQERFEGVQPFLTRILSKATELIGADTGSIALVREHGGERWLVVEEPDGRLVGAKSKEWMKKNIPPIRIGGKNLPPEERSLTGYVAHTGRPQRVDDTAEEKRNGGFYREITEVIKSEIAIPVVRDDEVLAVICLDSQRPHHFTDEHKRILLIIERMIARYMSDLQRIEKLTTEVNRLRSDVGYKDPKISSYKLGNIIGNSPKANDLVEFIQRITPPIFNRIATWNTTDVQEATLGLPSILITGETGSGKEFLFNNIFSRLNEIYQVKFKGRGELPVKKTNIAAYSGELTYSELFGHKRGAYTGAHADRKGILEEAHGGVVFLDEIGDADPKTQVQLLRFLDNGGFVRLGDNQTRYARVLFIAATNKNLGKLIEQGLFREDLYHRLSELTVEVPSLNQRREDIPDLATHFMGKLFRVYKKPEEGEEDTPPITRNAQNLLARHHYTGNIRELRSILLRALFFRTAPVISEEDIRRALENLGARVEEGAAEKLTGQLAQEIFAAIGRGEVDFWDGVYAPYSENRISRDVVAAIIDLAKNKGGTSMPKVALALRACDPASDHDDDRRSFYKFKNFLYKTIRIG</sequence>
<dbReference type="SUPFAM" id="SSF55781">
    <property type="entry name" value="GAF domain-like"/>
    <property type="match status" value="2"/>
</dbReference>
<dbReference type="Gene3D" id="3.30.450.40">
    <property type="match status" value="2"/>
</dbReference>
<dbReference type="PROSITE" id="PS00675">
    <property type="entry name" value="SIGMA54_INTERACT_1"/>
    <property type="match status" value="1"/>
</dbReference>
<keyword evidence="8" id="KW-1185">Reference proteome</keyword>
<dbReference type="Gene3D" id="3.40.50.300">
    <property type="entry name" value="P-loop containing nucleotide triphosphate hydrolases"/>
    <property type="match status" value="1"/>
</dbReference>
<dbReference type="NCBIfam" id="NF038230">
    <property type="entry name" value="Regu_Geo_Pelo"/>
    <property type="match status" value="1"/>
</dbReference>
<dbReference type="EMBL" id="CP010802">
    <property type="protein sequence ID" value="ALC17891.1"/>
    <property type="molecule type" value="Genomic_DNA"/>
</dbReference>
<evidence type="ECO:0000313" key="8">
    <source>
        <dbReference type="Proteomes" id="UP000057158"/>
    </source>
</evidence>
<keyword evidence="2" id="KW-0067">ATP-binding</keyword>
<feature type="domain" description="Sigma-54 factor interaction" evidence="6">
    <location>
        <begin position="557"/>
        <end position="820"/>
    </location>
</feature>
<dbReference type="Proteomes" id="UP000057158">
    <property type="component" value="Chromosome"/>
</dbReference>
<evidence type="ECO:0000256" key="2">
    <source>
        <dbReference type="ARBA" id="ARBA00022840"/>
    </source>
</evidence>
<dbReference type="Gene3D" id="1.10.8.60">
    <property type="match status" value="1"/>
</dbReference>
<dbReference type="InterPro" id="IPR002078">
    <property type="entry name" value="Sigma_54_int"/>
</dbReference>
<dbReference type="PANTHER" id="PTHR32071:SF121">
    <property type="entry name" value="SIGMA L-DEPENDENT TRANSCRIPTIONAL REGULATOR YQIR-RELATED"/>
    <property type="match status" value="1"/>
</dbReference>
<evidence type="ECO:0000313" key="7">
    <source>
        <dbReference type="EMBL" id="ALC17891.1"/>
    </source>
</evidence>
<keyword evidence="3" id="KW-0805">Transcription regulation</keyword>
<evidence type="ECO:0000256" key="5">
    <source>
        <dbReference type="ARBA" id="ARBA00023163"/>
    </source>
</evidence>
<name>A0A0M4CZ37_9BACT</name>
<gene>
    <name evidence="7" type="ORF">DSOUD_3166</name>
</gene>
<dbReference type="Pfam" id="PF00158">
    <property type="entry name" value="Sigma54_activat"/>
    <property type="match status" value="1"/>
</dbReference>
<dbReference type="SMART" id="SM00065">
    <property type="entry name" value="GAF"/>
    <property type="match status" value="2"/>
</dbReference>
<dbReference type="STRING" id="1603606.DSOUD_3166"/>
<dbReference type="OrthoDB" id="9814761at2"/>
<dbReference type="Pfam" id="PF13185">
    <property type="entry name" value="GAF_2"/>
    <property type="match status" value="1"/>
</dbReference>
<evidence type="ECO:0000256" key="3">
    <source>
        <dbReference type="ARBA" id="ARBA00023015"/>
    </source>
</evidence>
<dbReference type="GO" id="GO:0003677">
    <property type="term" value="F:DNA binding"/>
    <property type="evidence" value="ECO:0007669"/>
    <property type="project" value="UniProtKB-KW"/>
</dbReference>
<dbReference type="PROSITE" id="PS50045">
    <property type="entry name" value="SIGMA54_INTERACT_4"/>
    <property type="match status" value="1"/>
</dbReference>
<accession>A0A0M4CZ37</accession>
<protein>
    <submittedName>
        <fullName evidence="7">Fis family transcriptional regulator</fullName>
    </submittedName>
</protein>
<keyword evidence="5" id="KW-0804">Transcription</keyword>
<dbReference type="InterPro" id="IPR003593">
    <property type="entry name" value="AAA+_ATPase"/>
</dbReference>
<dbReference type="Pfam" id="PF25601">
    <property type="entry name" value="AAA_lid_14"/>
    <property type="match status" value="1"/>
</dbReference>
<dbReference type="AlphaFoldDB" id="A0A0M4CZ37"/>
<dbReference type="GO" id="GO:0005524">
    <property type="term" value="F:ATP binding"/>
    <property type="evidence" value="ECO:0007669"/>
    <property type="project" value="UniProtKB-KW"/>
</dbReference>
<keyword evidence="4" id="KW-0238">DNA-binding</keyword>
<evidence type="ECO:0000259" key="6">
    <source>
        <dbReference type="PROSITE" id="PS50045"/>
    </source>
</evidence>
<dbReference type="PATRIC" id="fig|1603606.3.peg.3412"/>
<dbReference type="KEGG" id="des:DSOUD_3166"/>
<proteinExistence type="predicted"/>
<evidence type="ECO:0000256" key="1">
    <source>
        <dbReference type="ARBA" id="ARBA00022741"/>
    </source>
</evidence>
<dbReference type="Pfam" id="PF01590">
    <property type="entry name" value="GAF"/>
    <property type="match status" value="1"/>
</dbReference>
<dbReference type="GO" id="GO:0006355">
    <property type="term" value="P:regulation of DNA-templated transcription"/>
    <property type="evidence" value="ECO:0007669"/>
    <property type="project" value="InterPro"/>
</dbReference>
<reference evidence="7 8" key="1">
    <citation type="submission" date="2015-07" db="EMBL/GenBank/DDBJ databases">
        <title>Isolation and Genomic Characterization of a Novel Halophilic Metal-Reducing Deltaproteobacterium from the Deep Subsurface.</title>
        <authorList>
            <person name="Badalamenti J.P."/>
            <person name="Summers Z.M."/>
            <person name="Gralnick J.A."/>
            <person name="Bond D.R."/>
        </authorList>
    </citation>
    <scope>NUCLEOTIDE SEQUENCE [LARGE SCALE GENOMIC DNA]</scope>
    <source>
        <strain evidence="7 8">WTL</strain>
    </source>
</reference>
<dbReference type="InterPro" id="IPR058031">
    <property type="entry name" value="AAA_lid_NorR"/>
</dbReference>
<dbReference type="InterPro" id="IPR027417">
    <property type="entry name" value="P-loop_NTPase"/>
</dbReference>
<dbReference type="CDD" id="cd00009">
    <property type="entry name" value="AAA"/>
    <property type="match status" value="1"/>
</dbReference>
<dbReference type="SMART" id="SM00382">
    <property type="entry name" value="AAA"/>
    <property type="match status" value="1"/>
</dbReference>
<dbReference type="InterPro" id="IPR025662">
    <property type="entry name" value="Sigma_54_int_dom_ATP-bd_1"/>
</dbReference>
<dbReference type="InterPro" id="IPR029016">
    <property type="entry name" value="GAF-like_dom_sf"/>
</dbReference>